<dbReference type="InterPro" id="IPR006671">
    <property type="entry name" value="Cyclin_N"/>
</dbReference>
<evidence type="ECO:0000256" key="8">
    <source>
        <dbReference type="SAM" id="SignalP"/>
    </source>
</evidence>
<feature type="transmembrane region" description="Helical" evidence="7">
    <location>
        <begin position="1121"/>
        <end position="1137"/>
    </location>
</feature>
<dbReference type="Gene3D" id="1.10.472.10">
    <property type="entry name" value="Cyclin-like"/>
    <property type="match status" value="2"/>
</dbReference>
<dbReference type="GO" id="GO:0006885">
    <property type="term" value="P:regulation of pH"/>
    <property type="evidence" value="ECO:0007669"/>
    <property type="project" value="InterPro"/>
</dbReference>
<evidence type="ECO:0000313" key="10">
    <source>
        <dbReference type="EMBL" id="KAF4674726.1"/>
    </source>
</evidence>
<evidence type="ECO:0000256" key="5">
    <source>
        <dbReference type="ARBA" id="ARBA00023136"/>
    </source>
</evidence>
<gene>
    <name evidence="10" type="ORF">FOL47_008776</name>
</gene>
<feature type="transmembrane region" description="Helical" evidence="7">
    <location>
        <begin position="1341"/>
        <end position="1360"/>
    </location>
</feature>
<dbReference type="Pfam" id="PF06965">
    <property type="entry name" value="Na_H_antiport_1"/>
    <property type="match status" value="2"/>
</dbReference>
<keyword evidence="5 7" id="KW-0472">Membrane</keyword>
<keyword evidence="4 7" id="KW-1133">Transmembrane helix</keyword>
<feature type="domain" description="PPM-type phosphatase" evidence="9">
    <location>
        <begin position="63"/>
        <end position="431"/>
    </location>
</feature>
<dbReference type="GO" id="GO:0015385">
    <property type="term" value="F:sodium:proton antiporter activity"/>
    <property type="evidence" value="ECO:0007669"/>
    <property type="project" value="TreeGrafter"/>
</dbReference>
<feature type="compositionally biased region" description="Basic and acidic residues" evidence="6">
    <location>
        <begin position="730"/>
        <end position="739"/>
    </location>
</feature>
<keyword evidence="11" id="KW-1185">Reference proteome</keyword>
<protein>
    <recommendedName>
        <fullName evidence="9">PPM-type phosphatase domain-containing protein</fullName>
    </recommendedName>
</protein>
<feature type="transmembrane region" description="Helical" evidence="7">
    <location>
        <begin position="1270"/>
        <end position="1295"/>
    </location>
</feature>
<dbReference type="SMART" id="SM00332">
    <property type="entry name" value="PP2Cc"/>
    <property type="match status" value="1"/>
</dbReference>
<evidence type="ECO:0000256" key="4">
    <source>
        <dbReference type="ARBA" id="ARBA00022989"/>
    </source>
</evidence>
<feature type="transmembrane region" description="Helical" evidence="7">
    <location>
        <begin position="1065"/>
        <end position="1086"/>
    </location>
</feature>
<feature type="transmembrane region" description="Helical" evidence="7">
    <location>
        <begin position="1700"/>
        <end position="1720"/>
    </location>
</feature>
<dbReference type="InterPro" id="IPR036457">
    <property type="entry name" value="PPM-type-like_dom_sf"/>
</dbReference>
<feature type="transmembrane region" description="Helical" evidence="7">
    <location>
        <begin position="1093"/>
        <end position="1115"/>
    </location>
</feature>
<evidence type="ECO:0000256" key="2">
    <source>
        <dbReference type="ARBA" id="ARBA00022475"/>
    </source>
</evidence>
<dbReference type="SUPFAM" id="SSF81606">
    <property type="entry name" value="PP2C-like"/>
    <property type="match status" value="1"/>
</dbReference>
<feature type="transmembrane region" description="Helical" evidence="7">
    <location>
        <begin position="1240"/>
        <end position="1258"/>
    </location>
</feature>
<evidence type="ECO:0000256" key="1">
    <source>
        <dbReference type="ARBA" id="ARBA00004429"/>
    </source>
</evidence>
<dbReference type="Proteomes" id="UP000591131">
    <property type="component" value="Unassembled WGS sequence"/>
</dbReference>
<comment type="subcellular location">
    <subcellularLocation>
        <location evidence="1">Cell inner membrane</location>
        <topology evidence="1">Multi-pass membrane protein</topology>
    </subcellularLocation>
</comment>
<feature type="transmembrane region" description="Helical" evidence="7">
    <location>
        <begin position="1021"/>
        <end position="1045"/>
    </location>
</feature>
<feature type="transmembrane region" description="Helical" evidence="7">
    <location>
        <begin position="1307"/>
        <end position="1329"/>
    </location>
</feature>
<feature type="chain" id="PRO_5029713625" description="PPM-type phosphatase domain-containing protein" evidence="8">
    <location>
        <begin position="20"/>
        <end position="1985"/>
    </location>
</feature>
<feature type="transmembrane region" description="Helical" evidence="7">
    <location>
        <begin position="1593"/>
        <end position="1616"/>
    </location>
</feature>
<evidence type="ECO:0000256" key="6">
    <source>
        <dbReference type="SAM" id="MobiDB-lite"/>
    </source>
</evidence>
<dbReference type="Gene3D" id="1.20.1530.10">
    <property type="entry name" value="Na+/H+ antiporter like domain"/>
    <property type="match status" value="2"/>
</dbReference>
<dbReference type="GO" id="GO:0005886">
    <property type="term" value="C:plasma membrane"/>
    <property type="evidence" value="ECO:0007669"/>
    <property type="project" value="UniProtKB-SubCell"/>
</dbReference>
<feature type="transmembrane region" description="Helical" evidence="7">
    <location>
        <begin position="1628"/>
        <end position="1652"/>
    </location>
</feature>
<evidence type="ECO:0000259" key="9">
    <source>
        <dbReference type="PROSITE" id="PS51746"/>
    </source>
</evidence>
<keyword evidence="3 7" id="KW-0812">Transmembrane</keyword>
<dbReference type="InterPro" id="IPR004670">
    <property type="entry name" value="NhaA"/>
</dbReference>
<organism evidence="10 11">
    <name type="scientific">Perkinsus chesapeaki</name>
    <name type="common">Clam parasite</name>
    <name type="synonym">Perkinsus andrewsi</name>
    <dbReference type="NCBI Taxonomy" id="330153"/>
    <lineage>
        <taxon>Eukaryota</taxon>
        <taxon>Sar</taxon>
        <taxon>Alveolata</taxon>
        <taxon>Perkinsozoa</taxon>
        <taxon>Perkinsea</taxon>
        <taxon>Perkinsida</taxon>
        <taxon>Perkinsidae</taxon>
        <taxon>Perkinsus</taxon>
    </lineage>
</organism>
<dbReference type="PANTHER" id="PTHR30341:SF0">
    <property type="entry name" value="NA(+)_H(+) ANTIPORTER NHAA"/>
    <property type="match status" value="1"/>
</dbReference>
<feature type="transmembrane region" description="Helical" evidence="7">
    <location>
        <begin position="1540"/>
        <end position="1560"/>
    </location>
</feature>
<name>A0A7J6MTG9_PERCH</name>
<dbReference type="InterPro" id="IPR036915">
    <property type="entry name" value="Cyclin-like_sf"/>
</dbReference>
<dbReference type="Gene3D" id="3.60.40.10">
    <property type="entry name" value="PPM-type phosphatase domain"/>
    <property type="match status" value="1"/>
</dbReference>
<feature type="transmembrane region" description="Helical" evidence="7">
    <location>
        <begin position="1846"/>
        <end position="1863"/>
    </location>
</feature>
<sequence>MSGLLRPALVWMPAAVVAAVKVAEVARRSRCEQAPPQGAVSTVEGPPMLITTAQPAPPRPVINIRVGCHQYAANAPSEDRLALKQFPGGTLCACVFDGHGGWQVAEYLRGHLPSLLATRFPQKAGHIDARVIESACKEAFRVADQELEEHAREAQKLGFSQPVKTGACGLAVLITQTSIVVANAGDCKAVLYREDRPALALNMQHNASDIREQRRLEMEHPFEDNVVRCRKEWHEPVIVAVPKSGWLAVKSWLGYPVELERLEHSTKYSGCYVKGRLQPTRSFGDFYLKSAEFLYNHTSGRNFLPPPEAKVSAAHNNSSSTEPLDHSFPYITSEPEVMVYPRHEDDKFIVLGSDGLWDNVTDEEAVGFIRRLLLPDDSNWTANSVAEALTSEVLNRAAKKSAKTLAELQALPQGNQRRRLHDDISMAASMLAERYKNLGGAAPSPDASSDGAPATGSTRIGDTGDAGASARGIDGATGPVKTATMGSWESAEQRQQSVRLYNLSRFVFEICFTLDLPEEVTATAMLYLHSVLEKMKVKDLSDDRYLIAIASIVLACKVCEDKLPRSLAAPRSGGGGGSTATTQQGTASFTQVMRAVLDTAIAHMSGQTTVHADRLHEQRRLLRDKVSLIESLVLLRVIGSNLQPELPYDTMASLLELHIYPAESLFPAGVDRAIITRVAKATLNDCFRAPLCLKHRPEVLAIAAIYVTCRVLHINWFEVVSTSAGGELEESPRGTKSDENAGAASPAPWRSEQSKIIEYMDPTVDESSVMECIADLMRSVYNVSEADGYCCQLTLMDNRPIGDSSFSLNYAEFKADSERKRAAFLEVPDMVVSRSQTTEGVPQQSRFVRPRTDSEFMAASPTRIPRDVYEEKNVQRAATDGALAIEATRLRVELALESHDQFFRGHDQTLASVENPRKFLTTWRHWYLYIRRIATTYFVPLQLGVLAALLWANIDEDNYVYLWGTDKYKTLDLGFTIGGHHVTLHFLINDIFMCFFFGIAMVEIVVAVLPGGSLSPMKKAIVPLMGTLGGILGPISIFFALMFTMNAFGGFDSYEEELSTILNGWGIVVATDISIAWLVASFVFGGGHAAIKFLLLLAVADDVGGVLIIAFFYPSPYAAEYVYLLLCVGACVLALFLRTMKVRHWAWYVFLCGPLAWYGLLKASVHASLALCMIVPFMPKEIDTREPNYFVKAWRRWRKKDVVEEVEEGSKTSSSIDYSEKPLEGSGIVTGPLEKFDHDCAFFVHIGLFFFALANAGVKLSGESVGLVTVSITCSLVFGKTIGIFTLGWIASSLFKFGLPEGMTLKHLFVVGIISGAGLTVALFVAQSAYTQPGLLAQAKLGALLSIIVAPVAIVAGRLFRIVKVPAGESPSAAVVEPTASVAKWGIWKWSGLIILMTSERTGGTKNSRSSADTTLPKRSEVAPKKHATFASDVPTMTVPRSKTTIVPQHDRFIRPRTDSEFRDASPTRIPRDVYEDNVKRAETDGALATEATRLRVELALESHDRFFRGHDETLVADVKNPRKFLTTWRHWYLYIRRIVTTYFIPLQLGVVAGLLWANLDEDSYVYLWGTDEDKTLDLGGATIAGEPVTLNFLLNDVFMCFFFGIAMVEVVEAVLPGGSLSPIKKAIVPLMSTLGGMLGPILVFFSLVYIINACGGFDNYDEDLSAILNGWGIVVSTDISIAWLVASFVFGGGHAAIRFILLLAVADDVGGMLVIAIFYPSPHQAQYIYLLLCVAACLLAFLLRKLKVRHWAWYVFLCGPLAWYGLLKASVHASLALCLIVPFMPKEIDTREPNFVVKAWRRWKERKADSDDVSSQCDSANETIETPLDSSIIEGPLEKFNYDCAFWVHCGLFFFALANAGIKFTSDSVGYVTLCVTASLIVGKTIGIFSFGWIASYLMKFGLPEGMTYRHLFVVGIVSGAGLTVALFVAQSAYREPALLAEAKLGALLSVISAPLALIAGKLFHIKKVPAGDVAATADRNNSK</sequence>
<evidence type="ECO:0000256" key="7">
    <source>
        <dbReference type="SAM" id="Phobius"/>
    </source>
</evidence>
<feature type="region of interest" description="Disordered" evidence="6">
    <location>
        <begin position="1402"/>
        <end position="1421"/>
    </location>
</feature>
<evidence type="ECO:0000256" key="3">
    <source>
        <dbReference type="ARBA" id="ARBA00022692"/>
    </source>
</evidence>
<feature type="transmembrane region" description="Helical" evidence="7">
    <location>
        <begin position="986"/>
        <end position="1009"/>
    </location>
</feature>
<dbReference type="PROSITE" id="PS51746">
    <property type="entry name" value="PPM_2"/>
    <property type="match status" value="1"/>
</dbReference>
<keyword evidence="8" id="KW-0732">Signal</keyword>
<feature type="transmembrane region" description="Helical" evidence="7">
    <location>
        <begin position="1726"/>
        <end position="1745"/>
    </location>
</feature>
<dbReference type="OrthoDB" id="420076at2759"/>
<dbReference type="Pfam" id="PF00481">
    <property type="entry name" value="PP2C"/>
    <property type="match status" value="1"/>
</dbReference>
<feature type="signal peptide" evidence="8">
    <location>
        <begin position="1"/>
        <end position="19"/>
    </location>
</feature>
<reference evidence="10 11" key="1">
    <citation type="submission" date="2020-04" db="EMBL/GenBank/DDBJ databases">
        <title>Perkinsus chesapeaki whole genome sequence.</title>
        <authorList>
            <person name="Bogema D.R."/>
        </authorList>
    </citation>
    <scope>NUCLEOTIDE SEQUENCE [LARGE SCALE GENOMIC DNA]</scope>
    <source>
        <strain evidence="10">ATCC PRA-425</strain>
    </source>
</reference>
<feature type="region of interest" description="Disordered" evidence="6">
    <location>
        <begin position="726"/>
        <end position="750"/>
    </location>
</feature>
<feature type="transmembrane region" description="Helical" evidence="7">
    <location>
        <begin position="1752"/>
        <end position="1785"/>
    </location>
</feature>
<proteinExistence type="predicted"/>
<evidence type="ECO:0000313" key="11">
    <source>
        <dbReference type="Proteomes" id="UP000591131"/>
    </source>
</evidence>
<feature type="transmembrane region" description="Helical" evidence="7">
    <location>
        <begin position="1912"/>
        <end position="1934"/>
    </location>
</feature>
<feature type="region of interest" description="Disordered" evidence="6">
    <location>
        <begin position="438"/>
        <end position="488"/>
    </location>
</feature>
<feature type="transmembrane region" description="Helical" evidence="7">
    <location>
        <begin position="1870"/>
        <end position="1900"/>
    </location>
</feature>
<dbReference type="InterPro" id="IPR001932">
    <property type="entry name" value="PPM-type_phosphatase-like_dom"/>
</dbReference>
<accession>A0A7J6MTG9</accession>
<feature type="compositionally biased region" description="Polar residues" evidence="6">
    <location>
        <begin position="1402"/>
        <end position="1414"/>
    </location>
</feature>
<dbReference type="PANTHER" id="PTHR30341">
    <property type="entry name" value="SODIUM ION/PROTON ANTIPORTER NHAA-RELATED"/>
    <property type="match status" value="1"/>
</dbReference>
<dbReference type="CDD" id="cd00143">
    <property type="entry name" value="PP2Cc"/>
    <property type="match status" value="1"/>
</dbReference>
<keyword evidence="2" id="KW-1003">Cell membrane</keyword>
<feature type="compositionally biased region" description="Low complexity" evidence="6">
    <location>
        <begin position="439"/>
        <end position="454"/>
    </location>
</feature>
<comment type="caution">
    <text evidence="10">The sequence shown here is derived from an EMBL/GenBank/DDBJ whole genome shotgun (WGS) entry which is preliminary data.</text>
</comment>
<dbReference type="EMBL" id="JAAPAO010000058">
    <property type="protein sequence ID" value="KAF4674726.1"/>
    <property type="molecule type" value="Genomic_DNA"/>
</dbReference>
<dbReference type="InterPro" id="IPR023171">
    <property type="entry name" value="Na/H_antiporter_dom_sf"/>
</dbReference>
<feature type="transmembrane region" description="Helical" evidence="7">
    <location>
        <begin position="1672"/>
        <end position="1693"/>
    </location>
</feature>
<dbReference type="Pfam" id="PF00134">
    <property type="entry name" value="Cyclin_N"/>
    <property type="match status" value="1"/>
</dbReference>
<feature type="transmembrane region" description="Helical" evidence="7">
    <location>
        <begin position="1946"/>
        <end position="1965"/>
    </location>
</feature>
<dbReference type="SUPFAM" id="SSF47954">
    <property type="entry name" value="Cyclin-like"/>
    <property type="match status" value="2"/>
</dbReference>